<dbReference type="PANTHER" id="PTHR10602:SF0">
    <property type="entry name" value="EUKARYOTIC TRANSLATION INITIATION FACTOR 2 SUBUNIT 1"/>
    <property type="match status" value="1"/>
</dbReference>
<dbReference type="Gene3D" id="3.30.70.1130">
    <property type="entry name" value="EIF_2_alpha"/>
    <property type="match status" value="1"/>
</dbReference>
<dbReference type="GO" id="GO:0043022">
    <property type="term" value="F:ribosome binding"/>
    <property type="evidence" value="ECO:0007669"/>
    <property type="project" value="TreeGrafter"/>
</dbReference>
<dbReference type="EMBL" id="AUWU02000008">
    <property type="protein sequence ID" value="KAH0570272.1"/>
    <property type="molecule type" value="Genomic_DNA"/>
</dbReference>
<dbReference type="OrthoDB" id="1685042at2759"/>
<evidence type="ECO:0000313" key="4">
    <source>
        <dbReference type="Proteomes" id="UP000018208"/>
    </source>
</evidence>
<dbReference type="Pfam" id="PF07541">
    <property type="entry name" value="EIF_2_alpha"/>
    <property type="match status" value="1"/>
</dbReference>
<gene>
    <name evidence="2" type="ORF">SS50377_11376</name>
    <name evidence="3" type="ORF">SS50377_28247</name>
</gene>
<proteinExistence type="predicted"/>
<keyword evidence="1" id="KW-0648">Protein biosynthesis</keyword>
<evidence type="ECO:0000313" key="2">
    <source>
        <dbReference type="EMBL" id="EST48428.1"/>
    </source>
</evidence>
<dbReference type="EMBL" id="KI545985">
    <property type="protein sequence ID" value="EST48428.1"/>
    <property type="molecule type" value="Genomic_DNA"/>
</dbReference>
<evidence type="ECO:0000256" key="1">
    <source>
        <dbReference type="ARBA" id="ARBA00022917"/>
    </source>
</evidence>
<dbReference type="GO" id="GO:0005850">
    <property type="term" value="C:eukaryotic translation initiation factor 2 complex"/>
    <property type="evidence" value="ECO:0007669"/>
    <property type="project" value="TreeGrafter"/>
</dbReference>
<dbReference type="SUPFAM" id="SSF110993">
    <property type="entry name" value="eIF-2-alpha, C-terminal domain"/>
    <property type="match status" value="1"/>
</dbReference>
<dbReference type="InterPro" id="IPR011488">
    <property type="entry name" value="TIF_2_asu"/>
</dbReference>
<evidence type="ECO:0000313" key="3">
    <source>
        <dbReference type="EMBL" id="KAH0570272.1"/>
    </source>
</evidence>
<dbReference type="GO" id="GO:0003743">
    <property type="term" value="F:translation initiation factor activity"/>
    <property type="evidence" value="ECO:0007669"/>
    <property type="project" value="UniProtKB-KW"/>
</dbReference>
<dbReference type="GO" id="GO:0033290">
    <property type="term" value="C:eukaryotic 48S preinitiation complex"/>
    <property type="evidence" value="ECO:0007669"/>
    <property type="project" value="TreeGrafter"/>
</dbReference>
<accession>V6LW02</accession>
<dbReference type="Proteomes" id="UP000018208">
    <property type="component" value="Unassembled WGS sequence"/>
</dbReference>
<reference evidence="2 3" key="1">
    <citation type="journal article" date="2014" name="PLoS Genet.">
        <title>The Genome of Spironucleus salmonicida Highlights a Fish Pathogen Adapted to Fluctuating Environments.</title>
        <authorList>
            <person name="Xu F."/>
            <person name="Jerlstrom-Hultqvist J."/>
            <person name="Einarsson E."/>
            <person name="Astvaldsson A."/>
            <person name="Svard S.G."/>
            <person name="Andersson J.O."/>
        </authorList>
    </citation>
    <scope>NUCLEOTIDE SEQUENCE</scope>
    <source>
        <strain evidence="3">ATCC 50377</strain>
    </source>
</reference>
<name>V6LW02_9EUKA</name>
<dbReference type="GO" id="GO:0003723">
    <property type="term" value="F:RNA binding"/>
    <property type="evidence" value="ECO:0007669"/>
    <property type="project" value="InterPro"/>
</dbReference>
<dbReference type="AlphaFoldDB" id="V6LW02"/>
<keyword evidence="2" id="KW-0396">Initiation factor</keyword>
<dbReference type="VEuPathDB" id="GiardiaDB:SS50377_28247"/>
<dbReference type="PANTHER" id="PTHR10602">
    <property type="entry name" value="EUKARYOTIC TRANSLATION INITIATION FACTOR 2 SUBUNIT 1"/>
    <property type="match status" value="1"/>
</dbReference>
<protein>
    <submittedName>
        <fullName evidence="2">Eukaryotic translation initiation factor 2 alpha subunit</fullName>
    </submittedName>
</protein>
<sequence length="311" mass="35547">MADIVLSRMHKAHMPEKGQITTARLFSVEGTVTYVKLLEYNDDQYLIPYTNLGITIRKDETIMGKFKQAYGTQFPVHIVNVDLIQNFIDIDMSVSEDQAIAAKASYIILKQINEFVRQLAGSFKISKLSMETIYAWIIWELQDPISTLQTTIDDDAFISILQPLISNFYSSIDTRASSDQYFRDSVPQQAFIDQFRGIQKNRFELKSRRMFVELKLVSKWSILGIEAIKQALSAGEEAAKQIFTPNLVQKEQQIQVTVLTSPNYVAELYICKKDAGKEILEKFLEVVEKELKKSNADFECKGGVKEGREIK</sequence>
<keyword evidence="4" id="KW-1185">Reference proteome</keyword>
<reference evidence="3" key="2">
    <citation type="submission" date="2020-12" db="EMBL/GenBank/DDBJ databases">
        <title>New Spironucleus salmonicida genome in near-complete chromosomes.</title>
        <authorList>
            <person name="Xu F."/>
            <person name="Kurt Z."/>
            <person name="Jimenez-Gonzalez A."/>
            <person name="Astvaldsson A."/>
            <person name="Andersson J.O."/>
            <person name="Svard S.G."/>
        </authorList>
    </citation>
    <scope>NUCLEOTIDE SEQUENCE</scope>
    <source>
        <strain evidence="3">ATCC 50377</strain>
    </source>
</reference>
<organism evidence="2">
    <name type="scientific">Spironucleus salmonicida</name>
    <dbReference type="NCBI Taxonomy" id="348837"/>
    <lineage>
        <taxon>Eukaryota</taxon>
        <taxon>Metamonada</taxon>
        <taxon>Diplomonadida</taxon>
        <taxon>Hexamitidae</taxon>
        <taxon>Hexamitinae</taxon>
        <taxon>Spironucleus</taxon>
    </lineage>
</organism>
<dbReference type="InterPro" id="IPR024055">
    <property type="entry name" value="TIF2_asu_C"/>
</dbReference>